<dbReference type="InterPro" id="IPR027417">
    <property type="entry name" value="P-loop_NTPase"/>
</dbReference>
<accession>A0A2S6ZGN0</accession>
<comment type="similarity">
    <text evidence="2">Belongs to the VirD4/TraG family.</text>
</comment>
<proteinExistence type="inferred from homology"/>
<gene>
    <name evidence="9" type="ORF">XthCFBP4691_07750</name>
</gene>
<evidence type="ECO:0000313" key="9">
    <source>
        <dbReference type="EMBL" id="PPT91412.1"/>
    </source>
</evidence>
<organism evidence="9 10">
    <name type="scientific">Xanthomonas theicola</name>
    <dbReference type="NCBI Taxonomy" id="56464"/>
    <lineage>
        <taxon>Bacteria</taxon>
        <taxon>Pseudomonadati</taxon>
        <taxon>Pseudomonadota</taxon>
        <taxon>Gammaproteobacteria</taxon>
        <taxon>Lysobacterales</taxon>
        <taxon>Lysobacteraceae</taxon>
        <taxon>Xanthomonas</taxon>
    </lineage>
</organism>
<dbReference type="PANTHER" id="PTHR37937">
    <property type="entry name" value="CONJUGATIVE TRANSFER: DNA TRANSPORT"/>
    <property type="match status" value="1"/>
</dbReference>
<reference evidence="9 10" key="1">
    <citation type="submission" date="2016-08" db="EMBL/GenBank/DDBJ databases">
        <title>Evolution of the type three secretion system and type three effector repertoires in Xanthomonas.</title>
        <authorList>
            <person name="Merda D."/>
            <person name="Briand M."/>
            <person name="Bosis E."/>
            <person name="Rousseau C."/>
            <person name="Portier P."/>
            <person name="Jacques M.-A."/>
            <person name="Fischer-Le Saux M."/>
        </authorList>
    </citation>
    <scope>NUCLEOTIDE SEQUENCE [LARGE SCALE GENOMIC DNA]</scope>
    <source>
        <strain evidence="9 10">CFBP 4691</strain>
    </source>
</reference>
<evidence type="ECO:0000256" key="6">
    <source>
        <dbReference type="ARBA" id="ARBA00023136"/>
    </source>
</evidence>
<sequence length="678" mass="74930">MAVMFIGIWVASQYAAHALAYQPQLGEPMLRLGTLRLYEPWAFFSWDWNYNAYAPDIFSRCVFIVIGFTVLGVLAAVGVALWRAKEVEESTTHGSARWADEKDLKRSGLLDGDGVVLGKTEDGRYLTHNGPEHIEVTAPSRSGKGVSSVVTTLINWRGSVIVNDIKGENWMLTARHRSGFGYVLKFNPAFLDSCRYNPMAEVRFGMEEVKDVQNITDMIVDPEGKGKPDHWSKEADAWLTAVFLHILYAEPDKTLPGVARFLDNPERTIDASLHYMLNTKHLGDRVHPVVAIGARALLNKSENERSGVHSTARSFFSLYLDPIVAQAVSESDFSVYDLMRAEHPLSLYLISPPSDKRRLRPLFRLIINQVFTRLTEELNPESNRHRLLAQLDEFPALGKIEQIEEGLGFYAGYGIKVLMYNQSVNQIIKYYGPNNTVMDGAHIHVWYAPNTEETAKKISDALGVKTERQQQTNYAGNRLAPWLGHVMVSNQETSRPLLTPGEVSELPPTDCIIKVAGLPPIRAKKTAYYSDPNFSKHVPPTIQEGQRKGALAEKNHPMNPPADTAVRPYRYGPPTPRNPWAGRVVVAPPAPAPVAAPAPTGNLAITPALPQAAPPVPPLDHIPPEFSHEKADGQDLHQGVPAPIVADAVLENAQGVPEAPTAPDKGPDLGRSLEWNLP</sequence>
<comment type="caution">
    <text evidence="9">The sequence shown here is derived from an EMBL/GenBank/DDBJ whole genome shotgun (WGS) entry which is preliminary data.</text>
</comment>
<evidence type="ECO:0000256" key="7">
    <source>
        <dbReference type="SAM" id="MobiDB-lite"/>
    </source>
</evidence>
<keyword evidence="3" id="KW-1003">Cell membrane</keyword>
<evidence type="ECO:0000256" key="3">
    <source>
        <dbReference type="ARBA" id="ARBA00022475"/>
    </source>
</evidence>
<dbReference type="CDD" id="cd01127">
    <property type="entry name" value="TrwB_TraG_TraD_VirD4"/>
    <property type="match status" value="1"/>
</dbReference>
<dbReference type="InterPro" id="IPR003688">
    <property type="entry name" value="TraG/VirD4"/>
</dbReference>
<comment type="subcellular location">
    <subcellularLocation>
        <location evidence="1">Cell membrane</location>
        <topology evidence="1">Multi-pass membrane protein</topology>
    </subcellularLocation>
</comment>
<dbReference type="Gene3D" id="3.40.50.300">
    <property type="entry name" value="P-loop containing nucleotide triphosphate hydrolases"/>
    <property type="match status" value="1"/>
</dbReference>
<dbReference type="Pfam" id="PF02534">
    <property type="entry name" value="T4SS-DNA_transf"/>
    <property type="match status" value="1"/>
</dbReference>
<dbReference type="AlphaFoldDB" id="A0A2S6ZGN0"/>
<dbReference type="SUPFAM" id="SSF52540">
    <property type="entry name" value="P-loop containing nucleoside triphosphate hydrolases"/>
    <property type="match status" value="1"/>
</dbReference>
<evidence type="ECO:0000313" key="10">
    <source>
        <dbReference type="Proteomes" id="UP000239898"/>
    </source>
</evidence>
<evidence type="ECO:0000256" key="8">
    <source>
        <dbReference type="SAM" id="Phobius"/>
    </source>
</evidence>
<feature type="region of interest" description="Disordered" evidence="7">
    <location>
        <begin position="656"/>
        <end position="678"/>
    </location>
</feature>
<name>A0A2S6ZGN0_9XANT</name>
<dbReference type="PANTHER" id="PTHR37937:SF1">
    <property type="entry name" value="CONJUGATIVE TRANSFER: DNA TRANSPORT"/>
    <property type="match status" value="1"/>
</dbReference>
<keyword evidence="5 8" id="KW-1133">Transmembrane helix</keyword>
<feature type="transmembrane region" description="Helical" evidence="8">
    <location>
        <begin position="57"/>
        <end position="82"/>
    </location>
</feature>
<dbReference type="EMBL" id="MIGX01000027">
    <property type="protein sequence ID" value="PPT91412.1"/>
    <property type="molecule type" value="Genomic_DNA"/>
</dbReference>
<dbReference type="InterPro" id="IPR051539">
    <property type="entry name" value="T4SS-coupling_protein"/>
</dbReference>
<evidence type="ECO:0000256" key="4">
    <source>
        <dbReference type="ARBA" id="ARBA00022692"/>
    </source>
</evidence>
<keyword evidence="6 8" id="KW-0472">Membrane</keyword>
<dbReference type="GO" id="GO:0005886">
    <property type="term" value="C:plasma membrane"/>
    <property type="evidence" value="ECO:0007669"/>
    <property type="project" value="UniProtKB-SubCell"/>
</dbReference>
<dbReference type="Proteomes" id="UP000239898">
    <property type="component" value="Unassembled WGS sequence"/>
</dbReference>
<keyword evidence="10" id="KW-1185">Reference proteome</keyword>
<evidence type="ECO:0000256" key="2">
    <source>
        <dbReference type="ARBA" id="ARBA00008806"/>
    </source>
</evidence>
<protein>
    <submittedName>
        <fullName evidence="9">Conjugal transfer protein TraG</fullName>
    </submittedName>
</protein>
<dbReference type="NCBIfam" id="NF010450">
    <property type="entry name" value="PRK13876.1"/>
    <property type="match status" value="1"/>
</dbReference>
<keyword evidence="4 8" id="KW-0812">Transmembrane</keyword>
<evidence type="ECO:0000256" key="5">
    <source>
        <dbReference type="ARBA" id="ARBA00022989"/>
    </source>
</evidence>
<evidence type="ECO:0000256" key="1">
    <source>
        <dbReference type="ARBA" id="ARBA00004651"/>
    </source>
</evidence>